<accession>A0ABW0TUG4</accession>
<protein>
    <recommendedName>
        <fullName evidence="5">DUF5067 domain-containing protein</fullName>
    </recommendedName>
</protein>
<evidence type="ECO:0000256" key="1">
    <source>
        <dbReference type="SAM" id="MobiDB-lite"/>
    </source>
</evidence>
<comment type="caution">
    <text evidence="3">The sequence shown here is derived from an EMBL/GenBank/DDBJ whole genome shotgun (WGS) entry which is preliminary data.</text>
</comment>
<reference evidence="4" key="1">
    <citation type="journal article" date="2019" name="Int. J. Syst. Evol. Microbiol.">
        <title>The Global Catalogue of Microorganisms (GCM) 10K type strain sequencing project: providing services to taxonomists for standard genome sequencing and annotation.</title>
        <authorList>
            <consortium name="The Broad Institute Genomics Platform"/>
            <consortium name="The Broad Institute Genome Sequencing Center for Infectious Disease"/>
            <person name="Wu L."/>
            <person name="Ma J."/>
        </authorList>
    </citation>
    <scope>NUCLEOTIDE SEQUENCE [LARGE SCALE GENOMIC DNA]</scope>
    <source>
        <strain evidence="4">KACC 11299</strain>
    </source>
</reference>
<feature type="region of interest" description="Disordered" evidence="1">
    <location>
        <begin position="34"/>
        <end position="68"/>
    </location>
</feature>
<keyword evidence="2" id="KW-0732">Signal</keyword>
<evidence type="ECO:0008006" key="5">
    <source>
        <dbReference type="Google" id="ProtNLM"/>
    </source>
</evidence>
<keyword evidence="4" id="KW-1185">Reference proteome</keyword>
<gene>
    <name evidence="3" type="ORF">ACFPTP_05540</name>
</gene>
<sequence>MKRIIYVSFFAITIFIVGCNAQNEEMTFIEQTQDERLDKNEQHAEIEGNDDDLSLGDEVNEETSEPSEKKLTIMTYDEGHQQLQKVIDTLYEHTSGLDRADYKGYVYSIDNLYYYLLAIYYKGEDLLEPRYPYNYPYESFEELTKTYHEYVDFSSIELEELKHDYDIEIELSYINKNTHKKGYLNYYISYSKHELKDLSNFN</sequence>
<feature type="compositionally biased region" description="Acidic residues" evidence="1">
    <location>
        <begin position="47"/>
        <end position="65"/>
    </location>
</feature>
<feature type="compositionally biased region" description="Basic and acidic residues" evidence="1">
    <location>
        <begin position="34"/>
        <end position="46"/>
    </location>
</feature>
<proteinExistence type="predicted"/>
<organism evidence="3 4">
    <name type="scientific">Sporosarcina koreensis</name>
    <dbReference type="NCBI Taxonomy" id="334735"/>
    <lineage>
        <taxon>Bacteria</taxon>
        <taxon>Bacillati</taxon>
        <taxon>Bacillota</taxon>
        <taxon>Bacilli</taxon>
        <taxon>Bacillales</taxon>
        <taxon>Caryophanaceae</taxon>
        <taxon>Sporosarcina</taxon>
    </lineage>
</organism>
<name>A0ABW0TUG4_9BACL</name>
<evidence type="ECO:0000256" key="2">
    <source>
        <dbReference type="SAM" id="SignalP"/>
    </source>
</evidence>
<dbReference type="Proteomes" id="UP001596071">
    <property type="component" value="Unassembled WGS sequence"/>
</dbReference>
<dbReference type="RefSeq" id="WP_381442843.1">
    <property type="nucleotide sequence ID" value="NZ_JBHSNP010000010.1"/>
</dbReference>
<dbReference type="PROSITE" id="PS51257">
    <property type="entry name" value="PROKAR_LIPOPROTEIN"/>
    <property type="match status" value="1"/>
</dbReference>
<evidence type="ECO:0000313" key="4">
    <source>
        <dbReference type="Proteomes" id="UP001596071"/>
    </source>
</evidence>
<dbReference type="EMBL" id="JBHSNP010000010">
    <property type="protein sequence ID" value="MFC5602675.1"/>
    <property type="molecule type" value="Genomic_DNA"/>
</dbReference>
<feature type="chain" id="PRO_5046046247" description="DUF5067 domain-containing protein" evidence="2">
    <location>
        <begin position="22"/>
        <end position="202"/>
    </location>
</feature>
<feature type="signal peptide" evidence="2">
    <location>
        <begin position="1"/>
        <end position="21"/>
    </location>
</feature>
<evidence type="ECO:0000313" key="3">
    <source>
        <dbReference type="EMBL" id="MFC5602675.1"/>
    </source>
</evidence>